<dbReference type="SMART" id="SM00220">
    <property type="entry name" value="S_TKc"/>
    <property type="match status" value="1"/>
</dbReference>
<dbReference type="SMART" id="SM00133">
    <property type="entry name" value="S_TK_X"/>
    <property type="match status" value="1"/>
</dbReference>
<evidence type="ECO:0000313" key="10">
    <source>
        <dbReference type="EMBL" id="VDM38737.1"/>
    </source>
</evidence>
<evidence type="ECO:0000256" key="3">
    <source>
        <dbReference type="ARBA" id="ARBA00022741"/>
    </source>
</evidence>
<dbReference type="GO" id="GO:0004691">
    <property type="term" value="F:cAMP-dependent protein kinase activity"/>
    <property type="evidence" value="ECO:0007669"/>
    <property type="project" value="TreeGrafter"/>
</dbReference>
<evidence type="ECO:0000259" key="8">
    <source>
        <dbReference type="PROSITE" id="PS50011"/>
    </source>
</evidence>
<dbReference type="PROSITE" id="PS00108">
    <property type="entry name" value="PROTEIN_KINASE_ST"/>
    <property type="match status" value="1"/>
</dbReference>
<evidence type="ECO:0000256" key="1">
    <source>
        <dbReference type="ARBA" id="ARBA00022527"/>
    </source>
</evidence>
<dbReference type="EMBL" id="UYWY01019676">
    <property type="protein sequence ID" value="VDM38737.1"/>
    <property type="molecule type" value="Genomic_DNA"/>
</dbReference>
<dbReference type="AlphaFoldDB" id="A0A183UFZ6"/>
<dbReference type="Gene3D" id="3.30.200.20">
    <property type="entry name" value="Phosphorylase Kinase, domain 1"/>
    <property type="match status" value="1"/>
</dbReference>
<evidence type="ECO:0000313" key="11">
    <source>
        <dbReference type="Proteomes" id="UP000050794"/>
    </source>
</evidence>
<evidence type="ECO:0000256" key="6">
    <source>
        <dbReference type="PROSITE-ProRule" id="PRU10141"/>
    </source>
</evidence>
<dbReference type="InterPro" id="IPR000961">
    <property type="entry name" value="AGC-kinase_C"/>
</dbReference>
<dbReference type="InterPro" id="IPR017441">
    <property type="entry name" value="Protein_kinase_ATP_BS"/>
</dbReference>
<feature type="domain" description="Protein kinase" evidence="8">
    <location>
        <begin position="30"/>
        <end position="284"/>
    </location>
</feature>
<dbReference type="InterPro" id="IPR008271">
    <property type="entry name" value="Ser/Thr_kinase_AS"/>
</dbReference>
<feature type="domain" description="AGC-kinase C-terminal" evidence="9">
    <location>
        <begin position="285"/>
        <end position="339"/>
    </location>
</feature>
<dbReference type="PROSITE" id="PS50011">
    <property type="entry name" value="PROTEIN_KINASE_DOM"/>
    <property type="match status" value="1"/>
</dbReference>
<evidence type="ECO:0000313" key="12">
    <source>
        <dbReference type="WBParaSite" id="TCNE_0000741601-mRNA-1"/>
    </source>
</evidence>
<keyword evidence="5 6" id="KW-0067">ATP-binding</keyword>
<dbReference type="PROSITE" id="PS51285">
    <property type="entry name" value="AGC_KINASE_CTER"/>
    <property type="match status" value="1"/>
</dbReference>
<keyword evidence="3 6" id="KW-0547">Nucleotide-binding</keyword>
<dbReference type="FunFam" id="1.10.510.10:FF:000005">
    <property type="entry name" value="cAMP-dependent protein kinase catalytic subunit alpha"/>
    <property type="match status" value="1"/>
</dbReference>
<reference evidence="12" key="1">
    <citation type="submission" date="2016-06" db="UniProtKB">
        <authorList>
            <consortium name="WormBaseParasite"/>
        </authorList>
    </citation>
    <scope>IDENTIFICATION</scope>
</reference>
<dbReference type="SUPFAM" id="SSF56112">
    <property type="entry name" value="Protein kinase-like (PK-like)"/>
    <property type="match status" value="1"/>
</dbReference>
<gene>
    <name evidence="10" type="ORF">TCNE_LOCUS7416</name>
</gene>
<accession>A0A183UFZ6</accession>
<dbReference type="GO" id="GO:0005829">
    <property type="term" value="C:cytosol"/>
    <property type="evidence" value="ECO:0007669"/>
    <property type="project" value="TreeGrafter"/>
</dbReference>
<dbReference type="WBParaSite" id="TCNE_0000741601-mRNA-1">
    <property type="protein sequence ID" value="TCNE_0000741601-mRNA-1"/>
    <property type="gene ID" value="TCNE_0000741601"/>
</dbReference>
<dbReference type="InterPro" id="IPR000719">
    <property type="entry name" value="Prot_kinase_dom"/>
</dbReference>
<proteinExistence type="inferred from homology"/>
<dbReference type="GO" id="GO:0009653">
    <property type="term" value="P:anatomical structure morphogenesis"/>
    <property type="evidence" value="ECO:0007669"/>
    <property type="project" value="UniProtKB-ARBA"/>
</dbReference>
<evidence type="ECO:0000256" key="4">
    <source>
        <dbReference type="ARBA" id="ARBA00022777"/>
    </source>
</evidence>
<evidence type="ECO:0000259" key="9">
    <source>
        <dbReference type="PROSITE" id="PS51285"/>
    </source>
</evidence>
<keyword evidence="11" id="KW-1185">Reference proteome</keyword>
<dbReference type="Gene3D" id="1.10.510.10">
    <property type="entry name" value="Transferase(Phosphotransferase) domain 1"/>
    <property type="match status" value="1"/>
</dbReference>
<name>A0A183UFZ6_TOXCA</name>
<evidence type="ECO:0000256" key="5">
    <source>
        <dbReference type="ARBA" id="ARBA00022840"/>
    </source>
</evidence>
<protein>
    <submittedName>
        <fullName evidence="12">cAMP-dependent protein kinase catalytic subunit</fullName>
    </submittedName>
</protein>
<dbReference type="FunFam" id="3.30.200.20:FF:000042">
    <property type="entry name" value="Aurora kinase A"/>
    <property type="match status" value="1"/>
</dbReference>
<dbReference type="GO" id="GO:0005952">
    <property type="term" value="C:cAMP-dependent protein kinase complex"/>
    <property type="evidence" value="ECO:0007669"/>
    <property type="project" value="TreeGrafter"/>
</dbReference>
<dbReference type="GO" id="GO:0005524">
    <property type="term" value="F:ATP binding"/>
    <property type="evidence" value="ECO:0007669"/>
    <property type="project" value="UniProtKB-UniRule"/>
</dbReference>
<organism evidence="11 12">
    <name type="scientific">Toxocara canis</name>
    <name type="common">Canine roundworm</name>
    <dbReference type="NCBI Taxonomy" id="6265"/>
    <lineage>
        <taxon>Eukaryota</taxon>
        <taxon>Metazoa</taxon>
        <taxon>Ecdysozoa</taxon>
        <taxon>Nematoda</taxon>
        <taxon>Chromadorea</taxon>
        <taxon>Rhabditida</taxon>
        <taxon>Spirurina</taxon>
        <taxon>Ascaridomorpha</taxon>
        <taxon>Ascaridoidea</taxon>
        <taxon>Toxocaridae</taxon>
        <taxon>Toxocara</taxon>
    </lineage>
</organism>
<dbReference type="PANTHER" id="PTHR24353">
    <property type="entry name" value="CYCLIC NUCLEOTIDE-DEPENDENT PROTEIN KINASE"/>
    <property type="match status" value="1"/>
</dbReference>
<evidence type="ECO:0000256" key="7">
    <source>
        <dbReference type="RuleBase" id="RU000304"/>
    </source>
</evidence>
<feature type="binding site" evidence="6">
    <location>
        <position position="59"/>
    </location>
    <ligand>
        <name>ATP</name>
        <dbReference type="ChEBI" id="CHEBI:30616"/>
    </ligand>
</feature>
<keyword evidence="4" id="KW-0418">Kinase</keyword>
<keyword evidence="1 7" id="KW-0723">Serine/threonine-protein kinase</keyword>
<dbReference type="Pfam" id="PF00069">
    <property type="entry name" value="Pkinase"/>
    <property type="match status" value="1"/>
</dbReference>
<dbReference type="InterPro" id="IPR011009">
    <property type="entry name" value="Kinase-like_dom_sf"/>
</dbReference>
<reference evidence="10 11" key="2">
    <citation type="submission" date="2018-11" db="EMBL/GenBank/DDBJ databases">
        <authorList>
            <consortium name="Pathogen Informatics"/>
        </authorList>
    </citation>
    <scope>NUCLEOTIDE SEQUENCE [LARGE SCALE GENOMIC DNA]</scope>
</reference>
<dbReference type="PANTHER" id="PTHR24353:SF37">
    <property type="entry name" value="CAMP-DEPENDENT PROTEIN KINASE CATALYTIC SUBUNIT PRKX"/>
    <property type="match status" value="1"/>
</dbReference>
<evidence type="ECO:0000256" key="2">
    <source>
        <dbReference type="ARBA" id="ARBA00022679"/>
    </source>
</evidence>
<dbReference type="Proteomes" id="UP000050794">
    <property type="component" value="Unassembled WGS sequence"/>
</dbReference>
<comment type="similarity">
    <text evidence="7">Belongs to the protein kinase superfamily.</text>
</comment>
<sequence length="339" mass="39317">MEDREQEEEIEPSISVTIDPNTIKLNVDDFDRICTIGTGSFGRVYLVQHRASEQYFALKKMAIREVVSMRQTDHVHSEKRLLTRLSHPFIVKMYCACWDKYNLYMLFEYLAGGELFSYLRASRTFSTSTARFYAAEIVSALEYLHSKNVVYRDLKPENLMLNKDGHLKMTDFGFAKEVVDRTWTMCGTPEYLAPEVFDNKGHDMAVDWWSLGILIYEMLVGVPPFRGNSLDDIYEKIISGKLRFTRSFDLFAKDLVKKLLQIDCKQRLGNLKNGASDVMNHKWFTDIDWDDVLNMKLTPPIIPTLYSSGDTGNFDSYDECSDEDIVSDCSYAQPYFYKF</sequence>
<keyword evidence="2" id="KW-0808">Transferase</keyword>
<dbReference type="PROSITE" id="PS00107">
    <property type="entry name" value="PROTEIN_KINASE_ATP"/>
    <property type="match status" value="1"/>
</dbReference>